<keyword evidence="3" id="KW-1185">Reference proteome</keyword>
<evidence type="ECO:0000313" key="2">
    <source>
        <dbReference type="EMBL" id="OQE09263.1"/>
    </source>
</evidence>
<reference evidence="3" key="1">
    <citation type="journal article" date="2017" name="Nat. Microbiol.">
        <title>Global analysis of biosynthetic gene clusters reveals vast potential of secondary metabolite production in Penicillium species.</title>
        <authorList>
            <person name="Nielsen J.C."/>
            <person name="Grijseels S."/>
            <person name="Prigent S."/>
            <person name="Ji B."/>
            <person name="Dainat J."/>
            <person name="Nielsen K.F."/>
            <person name="Frisvad J.C."/>
            <person name="Workman M."/>
            <person name="Nielsen J."/>
        </authorList>
    </citation>
    <scope>NUCLEOTIDE SEQUENCE [LARGE SCALE GENOMIC DNA]</scope>
    <source>
        <strain evidence="3">IBT 29486</strain>
    </source>
</reference>
<dbReference type="PANTHER" id="PTHR48174:SF5">
    <property type="entry name" value="VACUOLAR PROTEIN SORTING-ASSOCIATED PROTEIN 62"/>
    <property type="match status" value="1"/>
</dbReference>
<evidence type="ECO:0000313" key="3">
    <source>
        <dbReference type="Proteomes" id="UP000191518"/>
    </source>
</evidence>
<dbReference type="Pfam" id="PF06101">
    <property type="entry name" value="Vps62"/>
    <property type="match status" value="1"/>
</dbReference>
<evidence type="ECO:0000256" key="1">
    <source>
        <dbReference type="SAM" id="SignalP"/>
    </source>
</evidence>
<dbReference type="PANTHER" id="PTHR48174">
    <property type="entry name" value="DUF946 FAMILY PROTEIN"/>
    <property type="match status" value="1"/>
</dbReference>
<evidence type="ECO:0008006" key="4">
    <source>
        <dbReference type="Google" id="ProtNLM"/>
    </source>
</evidence>
<dbReference type="Proteomes" id="UP000191518">
    <property type="component" value="Unassembled WGS sequence"/>
</dbReference>
<accession>A0A1V6S6L3</accession>
<comment type="caution">
    <text evidence="2">The sequence shown here is derived from an EMBL/GenBank/DDBJ whole genome shotgun (WGS) entry which is preliminary data.</text>
</comment>
<feature type="signal peptide" evidence="1">
    <location>
        <begin position="1"/>
        <end position="20"/>
    </location>
</feature>
<proteinExistence type="predicted"/>
<gene>
    <name evidence="2" type="ORF">PENVUL_c007G02553</name>
</gene>
<sequence length="321" mass="36043">MRLFIPLALVCLSSTQPVWAQLNDRATSDVPPYVLEYAPLVWLHSQETYMPSDIQQQLDNTRPNVNWTAIEGVQSPLNLNNLDILNQMGNTSVFLTSPEGIEANPEPAWFRGIRPDLQGRTGDGTGCAIIIADRGNATVDVFYFYFYAFNKGNKVLGLEFGDHIGDWEHNMIRFVNDEPKAIWFSQHASGQAFTYNALEKRGKRPKHDHTIPGFNLPAGLLMDYTDRGELWDPVLNAYIYTYDKTTASFKAVNSEDPVAWLDFNGRWGDDKPPNEPEIFGEAKNVAGPNGPKFKGLDRSGVCPSKTCFVLPFRTFIVDESS</sequence>
<protein>
    <recommendedName>
        <fullName evidence="4">Vacuolar protein sorting-associated protein 62</fullName>
    </recommendedName>
</protein>
<name>A0A1V6S6L3_9EURO</name>
<keyword evidence="1" id="KW-0732">Signal</keyword>
<feature type="chain" id="PRO_5013116648" description="Vacuolar protein sorting-associated protein 62" evidence="1">
    <location>
        <begin position="21"/>
        <end position="321"/>
    </location>
</feature>
<dbReference type="InterPro" id="IPR009291">
    <property type="entry name" value="Vps62"/>
</dbReference>
<dbReference type="EMBL" id="MDYP01000007">
    <property type="protein sequence ID" value="OQE09263.1"/>
    <property type="molecule type" value="Genomic_DNA"/>
</dbReference>
<dbReference type="AlphaFoldDB" id="A0A1V6S6L3"/>
<dbReference type="STRING" id="29845.A0A1V6S6L3"/>
<organism evidence="2 3">
    <name type="scientific">Penicillium vulpinum</name>
    <dbReference type="NCBI Taxonomy" id="29845"/>
    <lineage>
        <taxon>Eukaryota</taxon>
        <taxon>Fungi</taxon>
        <taxon>Dikarya</taxon>
        <taxon>Ascomycota</taxon>
        <taxon>Pezizomycotina</taxon>
        <taxon>Eurotiomycetes</taxon>
        <taxon>Eurotiomycetidae</taxon>
        <taxon>Eurotiales</taxon>
        <taxon>Aspergillaceae</taxon>
        <taxon>Penicillium</taxon>
    </lineage>
</organism>